<accession>A0A565BVA8</accession>
<feature type="domain" description="Myb/SANT-like" evidence="1">
    <location>
        <begin position="12"/>
        <end position="106"/>
    </location>
</feature>
<dbReference type="PANTHER" id="PTHR47584:SF9">
    <property type="entry name" value="L10-INTERACTING MYB DOMAIN-CONTAINING PROTEIN-LIKE"/>
    <property type="match status" value="1"/>
</dbReference>
<keyword evidence="3" id="KW-1185">Reference proteome</keyword>
<organism evidence="2 3">
    <name type="scientific">Arabis nemorensis</name>
    <dbReference type="NCBI Taxonomy" id="586526"/>
    <lineage>
        <taxon>Eukaryota</taxon>
        <taxon>Viridiplantae</taxon>
        <taxon>Streptophyta</taxon>
        <taxon>Embryophyta</taxon>
        <taxon>Tracheophyta</taxon>
        <taxon>Spermatophyta</taxon>
        <taxon>Magnoliopsida</taxon>
        <taxon>eudicotyledons</taxon>
        <taxon>Gunneridae</taxon>
        <taxon>Pentapetalae</taxon>
        <taxon>rosids</taxon>
        <taxon>malvids</taxon>
        <taxon>Brassicales</taxon>
        <taxon>Brassicaceae</taxon>
        <taxon>Arabideae</taxon>
        <taxon>Arabis</taxon>
    </lineage>
</organism>
<dbReference type="EMBL" id="CABITT030000005">
    <property type="protein sequence ID" value="VVB05327.1"/>
    <property type="molecule type" value="Genomic_DNA"/>
</dbReference>
<evidence type="ECO:0000313" key="3">
    <source>
        <dbReference type="Proteomes" id="UP000489600"/>
    </source>
</evidence>
<reference evidence="2" key="1">
    <citation type="submission" date="2019-07" db="EMBL/GenBank/DDBJ databases">
        <authorList>
            <person name="Dittberner H."/>
        </authorList>
    </citation>
    <scope>NUCLEOTIDE SEQUENCE [LARGE SCALE GENOMIC DNA]</scope>
</reference>
<proteinExistence type="predicted"/>
<evidence type="ECO:0000313" key="2">
    <source>
        <dbReference type="EMBL" id="VVB05327.1"/>
    </source>
</evidence>
<sequence length="296" mass="33959">MTTRNSGKEQPKWTAFLTKLLANLIVDQVLKGNRVNNSFSNKAWNFISDEFYKRSGFKWDKEHLKNRFAVLRRQYGVVKLLLARDDFVFDESNGFIIANDEAWDQYVTECPDAEGIRTDGCPIYKQLSQIFAEESMSNGKHETTRPYFTRLKEPVLLPQTEAELSSEYDDAAAVCPPTLKRKRRSRGMEAAIANAIFEMADASKLRTTALTQLRSRFSLAECIRELDRIQGVAENVYFAALEFFNNPSARETFLSLKRDLRLPWLQWKCNVLTSLSINVHESEALNLSSNDSMKSL</sequence>
<gene>
    <name evidence="2" type="ORF">ANE_LOCUS15771</name>
</gene>
<dbReference type="AlphaFoldDB" id="A0A565BVA8"/>
<dbReference type="Pfam" id="PF12776">
    <property type="entry name" value="Myb_DNA-bind_3"/>
    <property type="match status" value="1"/>
</dbReference>
<protein>
    <recommendedName>
        <fullName evidence="1">Myb/SANT-like domain-containing protein</fullName>
    </recommendedName>
</protein>
<comment type="caution">
    <text evidence="2">The sequence shown here is derived from an EMBL/GenBank/DDBJ whole genome shotgun (WGS) entry which is preliminary data.</text>
</comment>
<dbReference type="PANTHER" id="PTHR47584">
    <property type="match status" value="1"/>
</dbReference>
<name>A0A565BVA8_9BRAS</name>
<dbReference type="Proteomes" id="UP000489600">
    <property type="component" value="Unassembled WGS sequence"/>
</dbReference>
<dbReference type="InterPro" id="IPR024752">
    <property type="entry name" value="Myb/SANT-like_dom"/>
</dbReference>
<evidence type="ECO:0000259" key="1">
    <source>
        <dbReference type="Pfam" id="PF12776"/>
    </source>
</evidence>
<dbReference type="InterPro" id="IPR045026">
    <property type="entry name" value="LIMYB"/>
</dbReference>
<dbReference type="OrthoDB" id="76215at2759"/>